<sequence length="553" mass="61858">MEPDIFTLASGCRQSFDALGKELLVHPTVLMPREYVENEGGRFRVWCGNLGALQQSFASLDYRLRESPVILSSVGGLLQQLRSNLTENQTRFDDLSDESTDDSEDDNGSTAGQRHELTMRLSSIVDLVKKLYELGFKIRDPRLRPSSSKANRYREVDSDTGVDLFDVFPEFDQQHVGALFKSLRQGKGPPPAAAAENLDYLVPRLAASITLRRRHFRYWEKHGKKLSLHSIPRIKPVEATENSRPVSQGQRGEMPQPSRALGTDEPKTLMSMTEATKYQDNLDDMTEKGTVVSYASTALDADGHRLELPPPPPEALGGKDFVCPYCSVICPARSHVLYDLQPYVCTYQDCPESSQLYRSRRQWVDHESSRHRRLHRCYEHPEMLYKSPDQLKHHLQRDHAGRLTNEQMDSLVELSGVSVLDELSHCPICLESAPFAKGLENHLAHHLEQFAMFALPRSAEAGASTTDKPDSQRMGEGSRDSERSLGPPVFSDHGAPNSALSIDDDSSSRVHSIAPAVDGGGSDQMPSDETLEQRRLTLDPSRHPYGATDPSIW</sequence>
<comment type="caution">
    <text evidence="1">The sequence shown here is derived from an EMBL/GenBank/DDBJ whole genome shotgun (WGS) entry which is preliminary data.</text>
</comment>
<organism evidence="1 2">
    <name type="scientific">Chaetomium tenue</name>
    <dbReference type="NCBI Taxonomy" id="1854479"/>
    <lineage>
        <taxon>Eukaryota</taxon>
        <taxon>Fungi</taxon>
        <taxon>Dikarya</taxon>
        <taxon>Ascomycota</taxon>
        <taxon>Pezizomycotina</taxon>
        <taxon>Sordariomycetes</taxon>
        <taxon>Sordariomycetidae</taxon>
        <taxon>Sordariales</taxon>
        <taxon>Chaetomiaceae</taxon>
        <taxon>Chaetomium</taxon>
    </lineage>
</organism>
<evidence type="ECO:0000313" key="2">
    <source>
        <dbReference type="Proteomes" id="UP000724584"/>
    </source>
</evidence>
<dbReference type="EMBL" id="JAGIZQ010000001">
    <property type="protein sequence ID" value="KAH6651178.1"/>
    <property type="molecule type" value="Genomic_DNA"/>
</dbReference>
<keyword evidence="2" id="KW-1185">Reference proteome</keyword>
<dbReference type="Proteomes" id="UP000724584">
    <property type="component" value="Unassembled WGS sequence"/>
</dbReference>
<evidence type="ECO:0000313" key="1">
    <source>
        <dbReference type="EMBL" id="KAH6651178.1"/>
    </source>
</evidence>
<protein>
    <submittedName>
        <fullName evidence="1">Uncharacterized protein</fullName>
    </submittedName>
</protein>
<name>A0ACB7PSH5_9PEZI</name>
<accession>A0ACB7PSH5</accession>
<reference evidence="1 2" key="1">
    <citation type="journal article" date="2021" name="Nat. Commun.">
        <title>Genetic determinants of endophytism in the Arabidopsis root mycobiome.</title>
        <authorList>
            <person name="Mesny F."/>
            <person name="Miyauchi S."/>
            <person name="Thiergart T."/>
            <person name="Pickel B."/>
            <person name="Atanasova L."/>
            <person name="Karlsson M."/>
            <person name="Huettel B."/>
            <person name="Barry K.W."/>
            <person name="Haridas S."/>
            <person name="Chen C."/>
            <person name="Bauer D."/>
            <person name="Andreopoulos W."/>
            <person name="Pangilinan J."/>
            <person name="LaButti K."/>
            <person name="Riley R."/>
            <person name="Lipzen A."/>
            <person name="Clum A."/>
            <person name="Drula E."/>
            <person name="Henrissat B."/>
            <person name="Kohler A."/>
            <person name="Grigoriev I.V."/>
            <person name="Martin F.M."/>
            <person name="Hacquard S."/>
        </authorList>
    </citation>
    <scope>NUCLEOTIDE SEQUENCE [LARGE SCALE GENOMIC DNA]</scope>
    <source>
        <strain evidence="1 2">MPI-SDFR-AT-0079</strain>
    </source>
</reference>
<gene>
    <name evidence="1" type="ORF">F5144DRAFT_78951</name>
</gene>
<proteinExistence type="predicted"/>